<dbReference type="EMBL" id="MU858091">
    <property type="protein sequence ID" value="KAK4214571.1"/>
    <property type="molecule type" value="Genomic_DNA"/>
</dbReference>
<accession>A0AAN6Y9D3</accession>
<reference evidence="2" key="2">
    <citation type="submission" date="2023-05" db="EMBL/GenBank/DDBJ databases">
        <authorList>
            <consortium name="Lawrence Berkeley National Laboratory"/>
            <person name="Steindorff A."/>
            <person name="Hensen N."/>
            <person name="Bonometti L."/>
            <person name="Westerberg I."/>
            <person name="Brannstrom I.O."/>
            <person name="Guillou S."/>
            <person name="Cros-Aarteil S."/>
            <person name="Calhoun S."/>
            <person name="Haridas S."/>
            <person name="Kuo A."/>
            <person name="Mondo S."/>
            <person name="Pangilinan J."/>
            <person name="Riley R."/>
            <person name="Labutti K."/>
            <person name="Andreopoulos B."/>
            <person name="Lipzen A."/>
            <person name="Chen C."/>
            <person name="Yanf M."/>
            <person name="Daum C."/>
            <person name="Ng V."/>
            <person name="Clum A."/>
            <person name="Ohm R."/>
            <person name="Martin F."/>
            <person name="Silar P."/>
            <person name="Natvig D."/>
            <person name="Lalanne C."/>
            <person name="Gautier V."/>
            <person name="Ament-Velasquez S.L."/>
            <person name="Kruys A."/>
            <person name="Hutchinson M.I."/>
            <person name="Powell A.J."/>
            <person name="Barry K."/>
            <person name="Miller A.N."/>
            <person name="Grigoriev I.V."/>
            <person name="Debuchy R."/>
            <person name="Gladieux P."/>
            <person name="Thoren M.H."/>
            <person name="Johannesson H."/>
        </authorList>
    </citation>
    <scope>NUCLEOTIDE SEQUENCE</scope>
    <source>
        <strain evidence="2">PSN293</strain>
    </source>
</reference>
<comment type="caution">
    <text evidence="2">The sequence shown here is derived from an EMBL/GenBank/DDBJ whole genome shotgun (WGS) entry which is preliminary data.</text>
</comment>
<keyword evidence="3" id="KW-1185">Reference proteome</keyword>
<reference evidence="2" key="1">
    <citation type="journal article" date="2023" name="Mol. Phylogenet. Evol.">
        <title>Genome-scale phylogeny and comparative genomics of the fungal order Sordariales.</title>
        <authorList>
            <person name="Hensen N."/>
            <person name="Bonometti L."/>
            <person name="Westerberg I."/>
            <person name="Brannstrom I.O."/>
            <person name="Guillou S."/>
            <person name="Cros-Aarteil S."/>
            <person name="Calhoun S."/>
            <person name="Haridas S."/>
            <person name="Kuo A."/>
            <person name="Mondo S."/>
            <person name="Pangilinan J."/>
            <person name="Riley R."/>
            <person name="LaButti K."/>
            <person name="Andreopoulos B."/>
            <person name="Lipzen A."/>
            <person name="Chen C."/>
            <person name="Yan M."/>
            <person name="Daum C."/>
            <person name="Ng V."/>
            <person name="Clum A."/>
            <person name="Steindorff A."/>
            <person name="Ohm R.A."/>
            <person name="Martin F."/>
            <person name="Silar P."/>
            <person name="Natvig D.O."/>
            <person name="Lalanne C."/>
            <person name="Gautier V."/>
            <person name="Ament-Velasquez S.L."/>
            <person name="Kruys A."/>
            <person name="Hutchinson M.I."/>
            <person name="Powell A.J."/>
            <person name="Barry K."/>
            <person name="Miller A.N."/>
            <person name="Grigoriev I.V."/>
            <person name="Debuchy R."/>
            <person name="Gladieux P."/>
            <person name="Hiltunen Thoren M."/>
            <person name="Johannesson H."/>
        </authorList>
    </citation>
    <scope>NUCLEOTIDE SEQUENCE</scope>
    <source>
        <strain evidence="2">PSN293</strain>
    </source>
</reference>
<dbReference type="Proteomes" id="UP001301769">
    <property type="component" value="Unassembled WGS sequence"/>
</dbReference>
<organism evidence="2 3">
    <name type="scientific">Rhypophila decipiens</name>
    <dbReference type="NCBI Taxonomy" id="261697"/>
    <lineage>
        <taxon>Eukaryota</taxon>
        <taxon>Fungi</taxon>
        <taxon>Dikarya</taxon>
        <taxon>Ascomycota</taxon>
        <taxon>Pezizomycotina</taxon>
        <taxon>Sordariomycetes</taxon>
        <taxon>Sordariomycetidae</taxon>
        <taxon>Sordariales</taxon>
        <taxon>Naviculisporaceae</taxon>
        <taxon>Rhypophila</taxon>
    </lineage>
</organism>
<protein>
    <submittedName>
        <fullName evidence="2">Uncharacterized protein</fullName>
    </submittedName>
</protein>
<gene>
    <name evidence="2" type="ORF">QBC37DRAFT_399437</name>
</gene>
<feature type="region of interest" description="Disordered" evidence="1">
    <location>
        <begin position="45"/>
        <end position="64"/>
    </location>
</feature>
<evidence type="ECO:0000313" key="2">
    <source>
        <dbReference type="EMBL" id="KAK4214571.1"/>
    </source>
</evidence>
<evidence type="ECO:0000256" key="1">
    <source>
        <dbReference type="SAM" id="MobiDB-lite"/>
    </source>
</evidence>
<evidence type="ECO:0000313" key="3">
    <source>
        <dbReference type="Proteomes" id="UP001301769"/>
    </source>
</evidence>
<dbReference type="AlphaFoldDB" id="A0AAN6Y9D3"/>
<proteinExistence type="predicted"/>
<name>A0AAN6Y9D3_9PEZI</name>
<sequence length="224" mass="25209">MNVQWCSDPRFESVATRMNDRGSGHATAHDRWNLGLAHWGVMVEPTQSKPAARKRPSGENEKAETGKMITLSCLCALRPGTFLGGRIVERARRNRHLTHPISLAQFLESSAETLPANEVGHSQRFRANPIGVVARADRRRHRFIIDSELKVQYPADSETPWFGEIGKGPELEEYARGTNEMGIALRPVGWDFNKPCYLCHGMMGYQGAKAIKQKDQDKYNTSFN</sequence>